<dbReference type="InterPro" id="IPR001846">
    <property type="entry name" value="VWF_type-D"/>
</dbReference>
<dbReference type="Proteomes" id="UP001153069">
    <property type="component" value="Unassembled WGS sequence"/>
</dbReference>
<dbReference type="AlphaFoldDB" id="A0A9N8DTN1"/>
<gene>
    <name evidence="3" type="ORF">SEMRO_281_G107160.1</name>
</gene>
<reference evidence="3" key="1">
    <citation type="submission" date="2020-06" db="EMBL/GenBank/DDBJ databases">
        <authorList>
            <consortium name="Plant Systems Biology data submission"/>
        </authorList>
    </citation>
    <scope>NUCLEOTIDE SEQUENCE</scope>
    <source>
        <strain evidence="3">D6</strain>
    </source>
</reference>
<evidence type="ECO:0000313" key="4">
    <source>
        <dbReference type="Proteomes" id="UP001153069"/>
    </source>
</evidence>
<feature type="compositionally biased region" description="Pro residues" evidence="1">
    <location>
        <begin position="336"/>
        <end position="355"/>
    </location>
</feature>
<feature type="domain" description="VWFD" evidence="2">
    <location>
        <begin position="354"/>
        <end position="515"/>
    </location>
</feature>
<evidence type="ECO:0000259" key="2">
    <source>
        <dbReference type="PROSITE" id="PS51233"/>
    </source>
</evidence>
<accession>A0A9N8DTN1</accession>
<sequence length="515" mass="55596">MVEFLVYRIGNWDNKCKNDKCKDYRLVATFNGVDIEIETWENEYSGEQPTTGGSAQGITWTKEVEADSILKFIVHVPSALLTGAIDISLDYTVDQGALAIGIDQFEVTLYSNSCPAPTARRHLIESMRVPGYESNERSDERSLGQDVEADECQCVCPALAGENPAPGSGPSAPKVLDLYVAADGVDCAPQGTKVGSVTLVYNKNGTVTATYEVDPKYQLKSTTLYVGDERLPGSESGDVLPISQFPYTGSEVEYNVDPLNCDYYVAAAAEICGEFPTLEPTSAPTSSPTAGPTSGPTGATLTPTASPTSGPTSGPTGATLTPTASPTAADRNAPTPAAPPKPTPAKPTPAGPAPTPGTYGDPHIMTFASEEFDFHAACDTVLLDNPNFRGVGMRIHTRTKLNTWWSYVEAAAIQIGDDVLEVKGGDQGFKFWVNGVEGRDETDIIFSPLKLKVHFKVVNSHQLHVRIDLKGDVIGLQTYKQFVKVTIPARKAENYLDYRWVVLEFRSDELQINLR</sequence>
<dbReference type="EMBL" id="CAICTM010000280">
    <property type="protein sequence ID" value="CAB9506834.1"/>
    <property type="molecule type" value="Genomic_DNA"/>
</dbReference>
<keyword evidence="4" id="KW-1185">Reference proteome</keyword>
<feature type="region of interest" description="Disordered" evidence="1">
    <location>
        <begin position="279"/>
        <end position="359"/>
    </location>
</feature>
<proteinExistence type="predicted"/>
<name>A0A9N8DTN1_9STRA</name>
<evidence type="ECO:0000256" key="1">
    <source>
        <dbReference type="SAM" id="MobiDB-lite"/>
    </source>
</evidence>
<protein>
    <recommendedName>
        <fullName evidence="2">VWFD domain-containing protein</fullName>
    </recommendedName>
</protein>
<evidence type="ECO:0000313" key="3">
    <source>
        <dbReference type="EMBL" id="CAB9506834.1"/>
    </source>
</evidence>
<organism evidence="3 4">
    <name type="scientific">Seminavis robusta</name>
    <dbReference type="NCBI Taxonomy" id="568900"/>
    <lineage>
        <taxon>Eukaryota</taxon>
        <taxon>Sar</taxon>
        <taxon>Stramenopiles</taxon>
        <taxon>Ochrophyta</taxon>
        <taxon>Bacillariophyta</taxon>
        <taxon>Bacillariophyceae</taxon>
        <taxon>Bacillariophycidae</taxon>
        <taxon>Naviculales</taxon>
        <taxon>Naviculaceae</taxon>
        <taxon>Seminavis</taxon>
    </lineage>
</organism>
<feature type="compositionally biased region" description="Low complexity" evidence="1">
    <location>
        <begin position="280"/>
        <end position="335"/>
    </location>
</feature>
<dbReference type="PROSITE" id="PS51233">
    <property type="entry name" value="VWFD"/>
    <property type="match status" value="1"/>
</dbReference>
<comment type="caution">
    <text evidence="3">The sequence shown here is derived from an EMBL/GenBank/DDBJ whole genome shotgun (WGS) entry which is preliminary data.</text>
</comment>